<accession>A0A8S9PUL0</accession>
<feature type="domain" description="Zinc knuckle CX2CX4HX4C" evidence="2">
    <location>
        <begin position="20"/>
        <end position="67"/>
    </location>
</feature>
<protein>
    <recommendedName>
        <fullName evidence="2">Zinc knuckle CX2CX4HX4C domain-containing protein</fullName>
    </recommendedName>
</protein>
<dbReference type="Gene3D" id="4.10.60.10">
    <property type="entry name" value="Zinc finger, CCHC-type"/>
    <property type="match status" value="1"/>
</dbReference>
<evidence type="ECO:0000259" key="2">
    <source>
        <dbReference type="Pfam" id="PF14392"/>
    </source>
</evidence>
<proteinExistence type="predicted"/>
<name>A0A8S9PUL0_BRACR</name>
<sequence length="143" mass="15804">MHPATENLTNIEVARVYTVIDPRKPLPEAVNAQFDSGEITRITVSCPWLPSLCSYCRTVGHTISRCPTAPRTCNICHFVKHGTEACPRNNHQREGKAPIASHYPIVSGYTSKGSGQKNKSHVNAPKQKQNKKDHLSMGSYCTC</sequence>
<evidence type="ECO:0000313" key="4">
    <source>
        <dbReference type="Proteomes" id="UP000712600"/>
    </source>
</evidence>
<comment type="caution">
    <text evidence="3">The sequence shown here is derived from an EMBL/GenBank/DDBJ whole genome shotgun (WGS) entry which is preliminary data.</text>
</comment>
<evidence type="ECO:0000256" key="1">
    <source>
        <dbReference type="SAM" id="MobiDB-lite"/>
    </source>
</evidence>
<dbReference type="AlphaFoldDB" id="A0A8S9PUL0"/>
<dbReference type="EMBL" id="QGKX02001290">
    <property type="protein sequence ID" value="KAF3535345.1"/>
    <property type="molecule type" value="Genomic_DNA"/>
</dbReference>
<organism evidence="3 4">
    <name type="scientific">Brassica cretica</name>
    <name type="common">Mustard</name>
    <dbReference type="NCBI Taxonomy" id="69181"/>
    <lineage>
        <taxon>Eukaryota</taxon>
        <taxon>Viridiplantae</taxon>
        <taxon>Streptophyta</taxon>
        <taxon>Embryophyta</taxon>
        <taxon>Tracheophyta</taxon>
        <taxon>Spermatophyta</taxon>
        <taxon>Magnoliopsida</taxon>
        <taxon>eudicotyledons</taxon>
        <taxon>Gunneridae</taxon>
        <taxon>Pentapetalae</taxon>
        <taxon>rosids</taxon>
        <taxon>malvids</taxon>
        <taxon>Brassicales</taxon>
        <taxon>Brassicaceae</taxon>
        <taxon>Brassiceae</taxon>
        <taxon>Brassica</taxon>
    </lineage>
</organism>
<dbReference type="InterPro" id="IPR025836">
    <property type="entry name" value="Zn_knuckle_CX2CX4HX4C"/>
</dbReference>
<dbReference type="PANTHER" id="PTHR31286:SF55">
    <property type="entry name" value="DUF4283 DOMAIN-CONTAINING PROTEIN"/>
    <property type="match status" value="1"/>
</dbReference>
<dbReference type="PANTHER" id="PTHR31286">
    <property type="entry name" value="GLYCINE-RICH CELL WALL STRUCTURAL PROTEIN 1.8-LIKE"/>
    <property type="match status" value="1"/>
</dbReference>
<dbReference type="Pfam" id="PF14392">
    <property type="entry name" value="zf-CCHC_4"/>
    <property type="match status" value="1"/>
</dbReference>
<gene>
    <name evidence="3" type="ORF">F2Q69_00020786</name>
</gene>
<feature type="region of interest" description="Disordered" evidence="1">
    <location>
        <begin position="109"/>
        <end position="138"/>
    </location>
</feature>
<evidence type="ECO:0000313" key="3">
    <source>
        <dbReference type="EMBL" id="KAF3535345.1"/>
    </source>
</evidence>
<dbReference type="Proteomes" id="UP000712600">
    <property type="component" value="Unassembled WGS sequence"/>
</dbReference>
<reference evidence="3" key="1">
    <citation type="submission" date="2019-12" db="EMBL/GenBank/DDBJ databases">
        <title>Genome sequencing and annotation of Brassica cretica.</title>
        <authorList>
            <person name="Studholme D.J."/>
            <person name="Sarris P."/>
        </authorList>
    </citation>
    <scope>NUCLEOTIDE SEQUENCE</scope>
    <source>
        <strain evidence="3">PFS-109/04</strain>
        <tissue evidence="3">Leaf</tissue>
    </source>
</reference>
<dbReference type="InterPro" id="IPR040256">
    <property type="entry name" value="At4g02000-like"/>
</dbReference>